<feature type="region of interest" description="Disordered" evidence="1">
    <location>
        <begin position="770"/>
        <end position="805"/>
    </location>
</feature>
<dbReference type="AlphaFoldDB" id="D2HQ62"/>
<evidence type="ECO:0000313" key="2">
    <source>
        <dbReference type="EMBL" id="EFB14222.1"/>
    </source>
</evidence>
<evidence type="ECO:0000256" key="1">
    <source>
        <dbReference type="SAM" id="MobiDB-lite"/>
    </source>
</evidence>
<feature type="region of interest" description="Disordered" evidence="1">
    <location>
        <begin position="217"/>
        <end position="238"/>
    </location>
</feature>
<dbReference type="EMBL" id="GL193162">
    <property type="protein sequence ID" value="EFB14222.1"/>
    <property type="molecule type" value="Genomic_DNA"/>
</dbReference>
<reference evidence="2" key="1">
    <citation type="journal article" date="2010" name="Nature">
        <title>The sequence and de novo assembly of the giant panda genome.</title>
        <authorList>
            <person name="Li R."/>
            <person name="Fan W."/>
            <person name="Tian G."/>
            <person name="Zhu H."/>
            <person name="He L."/>
            <person name="Cai J."/>
            <person name="Huang Q."/>
            <person name="Cai Q."/>
            <person name="Li B."/>
            <person name="Bai Y."/>
            <person name="Zhang Z."/>
            <person name="Zhang Y."/>
            <person name="Wang W."/>
            <person name="Li J."/>
            <person name="Wei F."/>
            <person name="Li H."/>
            <person name="Jian M."/>
            <person name="Li J."/>
            <person name="Zhang Z."/>
            <person name="Nielsen R."/>
            <person name="Li D."/>
            <person name="Gu W."/>
            <person name="Yang Z."/>
            <person name="Xuan Z."/>
            <person name="Ryder O.A."/>
            <person name="Leung F.C."/>
            <person name="Zhou Y."/>
            <person name="Cao J."/>
            <person name="Sun X."/>
            <person name="Fu Y."/>
            <person name="Fang X."/>
            <person name="Guo X."/>
            <person name="Wang B."/>
            <person name="Hou R."/>
            <person name="Shen F."/>
            <person name="Mu B."/>
            <person name="Ni P."/>
            <person name="Lin R."/>
            <person name="Qian W."/>
            <person name="Wang G."/>
            <person name="Yu C."/>
            <person name="Nie W."/>
            <person name="Wang J."/>
            <person name="Wu Z."/>
            <person name="Liang H."/>
            <person name="Min J."/>
            <person name="Wu Q."/>
            <person name="Cheng S."/>
            <person name="Ruan J."/>
            <person name="Wang M."/>
            <person name="Shi Z."/>
            <person name="Wen M."/>
            <person name="Liu B."/>
            <person name="Ren X."/>
            <person name="Zheng H."/>
            <person name="Dong D."/>
            <person name="Cook K."/>
            <person name="Shan G."/>
            <person name="Zhang H."/>
            <person name="Kosiol C."/>
            <person name="Xie X."/>
            <person name="Lu Z."/>
            <person name="Zheng H."/>
            <person name="Li Y."/>
            <person name="Steiner C.C."/>
            <person name="Lam T.T."/>
            <person name="Lin S."/>
            <person name="Zhang Q."/>
            <person name="Li G."/>
            <person name="Tian J."/>
            <person name="Gong T."/>
            <person name="Liu H."/>
            <person name="Zhang D."/>
            <person name="Fang L."/>
            <person name="Ye C."/>
            <person name="Zhang J."/>
            <person name="Hu W."/>
            <person name="Xu A."/>
            <person name="Ren Y."/>
            <person name="Zhang G."/>
            <person name="Bruford M.W."/>
            <person name="Li Q."/>
            <person name="Ma L."/>
            <person name="Guo Y."/>
            <person name="An N."/>
            <person name="Hu Y."/>
            <person name="Zheng Y."/>
            <person name="Shi Y."/>
            <person name="Li Z."/>
            <person name="Liu Q."/>
            <person name="Chen Y."/>
            <person name="Zhao J."/>
            <person name="Qu N."/>
            <person name="Zhao S."/>
            <person name="Tian F."/>
            <person name="Wang X."/>
            <person name="Wang H."/>
            <person name="Xu L."/>
            <person name="Liu X."/>
            <person name="Vinar T."/>
            <person name="Wang Y."/>
            <person name="Lam T.W."/>
            <person name="Yiu S.M."/>
            <person name="Liu S."/>
            <person name="Zhang H."/>
            <person name="Li D."/>
            <person name="Huang Y."/>
            <person name="Wang X."/>
            <person name="Yang G."/>
            <person name="Jiang Z."/>
            <person name="Wang J."/>
            <person name="Qin N."/>
            <person name="Li L."/>
            <person name="Li J."/>
            <person name="Bolund L."/>
            <person name="Kristiansen K."/>
            <person name="Wong G.K."/>
            <person name="Olson M."/>
            <person name="Zhang X."/>
            <person name="Li S."/>
            <person name="Yang H."/>
            <person name="Wang J."/>
            <person name="Wang J."/>
        </authorList>
    </citation>
    <scope>NUCLEOTIDE SEQUENCE [LARGE SCALE GENOMIC DNA]</scope>
</reference>
<gene>
    <name evidence="2" type="ORF">PANDA_014003</name>
</gene>
<feature type="region of interest" description="Disordered" evidence="1">
    <location>
        <begin position="299"/>
        <end position="326"/>
    </location>
</feature>
<accession>D2HQ62</accession>
<organism evidence="2">
    <name type="scientific">Ailuropoda melanoleuca</name>
    <name type="common">Giant panda</name>
    <dbReference type="NCBI Taxonomy" id="9646"/>
    <lineage>
        <taxon>Eukaryota</taxon>
        <taxon>Metazoa</taxon>
        <taxon>Chordata</taxon>
        <taxon>Craniata</taxon>
        <taxon>Vertebrata</taxon>
        <taxon>Euteleostomi</taxon>
        <taxon>Mammalia</taxon>
        <taxon>Eutheria</taxon>
        <taxon>Laurasiatheria</taxon>
        <taxon>Carnivora</taxon>
        <taxon>Caniformia</taxon>
        <taxon>Ursidae</taxon>
        <taxon>Ailuropoda</taxon>
    </lineage>
</organism>
<proteinExistence type="predicted"/>
<name>D2HQ62_AILME</name>
<protein>
    <submittedName>
        <fullName evidence="2">Uncharacterized protein</fullName>
    </submittedName>
</protein>
<feature type="region of interest" description="Disordered" evidence="1">
    <location>
        <begin position="516"/>
        <end position="543"/>
    </location>
</feature>
<sequence>MGLSPLLLSACDNTHPAPGSPASLPAPRLHWHVASATGCICERLATPGQQPDLTWAPIAHGSRTQKVDSGYAQEECGRGKLAGVAGPLRAKAWEGAGRGCSCLMAKGRERQPEPPDHCPTAHLACTEHVFCLREALWLLLSDGHPRASDSQTGPPTPPRMAQKQKAWLLASSHTHQGKLKMAAVTAKLVSTREGVRVEGGARAAGGRVDNDVLRPKQKRKPKIRPVHTSVRPRPVHPGKATQELVSGRLWNGPESYPRFCPPPLKDLATRFGGHRVAALTLDAEAELLLLVGDVAGDRADQGHGQGAGHTRDAPPPKSIPSGLLPDSGKTRFLMPIGCKAQTAALAFSKARSALSESSSSRQDSTGSSVYQQVGREVACEGLESDGVGPSVGPSAVLGCGHCQGCQIQSVLKYKTAMHVHAHTRQSSVRHSHGPRKQGCKAVSQKVLKVRISSIPRLRDEKAHPPARTLYSYRPMTIFKENPPENGKAVTLDTGKYQSVAHPFSGFPGSTYQRLLDNMPVGANDTPPSTPDPLPTPNRCKEPEEDQAKHLLNKEAGQVQQLHQACNPDCGFQALTGHTWLQVHVKGALITGIQGCFLHAAHHIGHTSSFTLSEPDITGCKITRFPQITAFWPSDRGYDSQNHCLTPLDPFPTSPRVPDPLWRACIAPGEKKKHQTMLIPNANPNAFGAHGLGVTSLDISYHPFSLISSMPQSFHWLLSAKLIQEAPCMHVPKEVYRKKSHPLPSHSAPQETVVEPRPEMKEKGRFRGCPLLANSSTSRGNEPKAGGADRGWAKSDSNTTPNGKMPAAAFDVNTLKKGSSCSQLSRTKRELHCSPEWQSGGAPPPPLFGNGCPGPHSLYRVATTTTSAHCALGKLPGYLPCATSTSRDPPTPVAPAPMCPNFQNSCYVTIANAEFLFLLQSATNPSLQSPPRGPPLLVAKISPTWWYLFTRAIGMALPPPLLLLKTLAEAVALDPEHGEVSSSPTVNCENFPLETRTFEFFQDDLSVAKTCERTE</sequence>
<dbReference type="InParanoid" id="D2HQ62"/>